<evidence type="ECO:0000313" key="7">
    <source>
        <dbReference type="EMBL" id="KAA8903043.1"/>
    </source>
</evidence>
<dbReference type="InterPro" id="IPR036259">
    <property type="entry name" value="MFS_trans_sf"/>
</dbReference>
<dbReference type="GO" id="GO:0022857">
    <property type="term" value="F:transmembrane transporter activity"/>
    <property type="evidence" value="ECO:0007669"/>
    <property type="project" value="TreeGrafter"/>
</dbReference>
<dbReference type="InParanoid" id="A0A5J5ETR3"/>
<dbReference type="EMBL" id="VXIS01000123">
    <property type="protein sequence ID" value="KAA8903043.1"/>
    <property type="molecule type" value="Genomic_DNA"/>
</dbReference>
<gene>
    <name evidence="7" type="ORF">FN846DRAFT_920074</name>
</gene>
<name>A0A5J5ETR3_9PEZI</name>
<feature type="transmembrane region" description="Helical" evidence="6">
    <location>
        <begin position="86"/>
        <end position="106"/>
    </location>
</feature>
<dbReference type="AlphaFoldDB" id="A0A5J5ETR3"/>
<feature type="transmembrane region" description="Helical" evidence="6">
    <location>
        <begin position="118"/>
        <end position="137"/>
    </location>
</feature>
<comment type="caution">
    <text evidence="7">The sequence shown here is derived from an EMBL/GenBank/DDBJ whole genome shotgun (WGS) entry which is preliminary data.</text>
</comment>
<evidence type="ECO:0000256" key="4">
    <source>
        <dbReference type="ARBA" id="ARBA00022989"/>
    </source>
</evidence>
<dbReference type="SUPFAM" id="SSF103473">
    <property type="entry name" value="MFS general substrate transporter"/>
    <property type="match status" value="1"/>
</dbReference>
<dbReference type="GO" id="GO:0016020">
    <property type="term" value="C:membrane"/>
    <property type="evidence" value="ECO:0007669"/>
    <property type="project" value="UniProtKB-SubCell"/>
</dbReference>
<evidence type="ECO:0000256" key="1">
    <source>
        <dbReference type="ARBA" id="ARBA00004141"/>
    </source>
</evidence>
<proteinExistence type="predicted"/>
<protein>
    <recommendedName>
        <fullName evidence="9">Major facilitator superfamily domain-containing protein</fullName>
    </recommendedName>
</protein>
<dbReference type="PANTHER" id="PTHR43791">
    <property type="entry name" value="PERMEASE-RELATED"/>
    <property type="match status" value="1"/>
</dbReference>
<organism evidence="7 8">
    <name type="scientific">Sphaerosporella brunnea</name>
    <dbReference type="NCBI Taxonomy" id="1250544"/>
    <lineage>
        <taxon>Eukaryota</taxon>
        <taxon>Fungi</taxon>
        <taxon>Dikarya</taxon>
        <taxon>Ascomycota</taxon>
        <taxon>Pezizomycotina</taxon>
        <taxon>Pezizomycetes</taxon>
        <taxon>Pezizales</taxon>
        <taxon>Pyronemataceae</taxon>
        <taxon>Sphaerosporella</taxon>
    </lineage>
</organism>
<sequence>MSTNPPPAAAVELLAVGTDTSISSTVAAALPQSSYPAAGQVAASERRLVRKLDFLILPLLAPNFFLAQIGRGNAVSAMTAGMGLDLSFDFSTLKTIMSVFMCGYIWATTLLRHFTAPAQLGIAMIFWGTMAVCRVFAENRVAIGMLRFFVGRGQAFTQGAML</sequence>
<keyword evidence="8" id="KW-1185">Reference proteome</keyword>
<keyword evidence="5 6" id="KW-0472">Membrane</keyword>
<accession>A0A5J5ETR3</accession>
<dbReference type="OrthoDB" id="3754993at2759"/>
<evidence type="ECO:0008006" key="9">
    <source>
        <dbReference type="Google" id="ProtNLM"/>
    </source>
</evidence>
<evidence type="ECO:0000256" key="5">
    <source>
        <dbReference type="ARBA" id="ARBA00023136"/>
    </source>
</evidence>
<keyword evidence="3 6" id="KW-0812">Transmembrane</keyword>
<evidence type="ECO:0000256" key="3">
    <source>
        <dbReference type="ARBA" id="ARBA00022692"/>
    </source>
</evidence>
<keyword evidence="2" id="KW-0813">Transport</keyword>
<dbReference type="PANTHER" id="PTHR43791:SF36">
    <property type="entry name" value="TRANSPORTER, PUTATIVE (AFU_ORTHOLOGUE AFUA_6G08340)-RELATED"/>
    <property type="match status" value="1"/>
</dbReference>
<comment type="subcellular location">
    <subcellularLocation>
        <location evidence="1">Membrane</location>
        <topology evidence="1">Multi-pass membrane protein</topology>
    </subcellularLocation>
</comment>
<dbReference type="Proteomes" id="UP000326924">
    <property type="component" value="Unassembled WGS sequence"/>
</dbReference>
<evidence type="ECO:0000256" key="6">
    <source>
        <dbReference type="SAM" id="Phobius"/>
    </source>
</evidence>
<keyword evidence="4 6" id="KW-1133">Transmembrane helix</keyword>
<evidence type="ECO:0000256" key="2">
    <source>
        <dbReference type="ARBA" id="ARBA00022448"/>
    </source>
</evidence>
<reference evidence="7 8" key="1">
    <citation type="submission" date="2019-09" db="EMBL/GenBank/DDBJ databases">
        <title>Draft genome of the ectomycorrhizal ascomycete Sphaerosporella brunnea.</title>
        <authorList>
            <consortium name="DOE Joint Genome Institute"/>
            <person name="Benucci G.M."/>
            <person name="Marozzi G."/>
            <person name="Antonielli L."/>
            <person name="Sanchez S."/>
            <person name="Marco P."/>
            <person name="Wang X."/>
            <person name="Falini L.B."/>
            <person name="Barry K."/>
            <person name="Haridas S."/>
            <person name="Lipzen A."/>
            <person name="Labutti K."/>
            <person name="Grigoriev I.V."/>
            <person name="Murat C."/>
            <person name="Martin F."/>
            <person name="Albertini E."/>
            <person name="Donnini D."/>
            <person name="Bonito G."/>
        </authorList>
    </citation>
    <scope>NUCLEOTIDE SEQUENCE [LARGE SCALE GENOMIC DNA]</scope>
    <source>
        <strain evidence="7 8">Sb_GMNB300</strain>
    </source>
</reference>
<evidence type="ECO:0000313" key="8">
    <source>
        <dbReference type="Proteomes" id="UP000326924"/>
    </source>
</evidence>